<dbReference type="InterPro" id="IPR036322">
    <property type="entry name" value="WD40_repeat_dom_sf"/>
</dbReference>
<dbReference type="PANTHER" id="PTHR10644">
    <property type="entry name" value="DNA REPAIR/RNA PROCESSING CPSF FAMILY"/>
    <property type="match status" value="1"/>
</dbReference>
<dbReference type="GO" id="GO:0008380">
    <property type="term" value="P:RNA splicing"/>
    <property type="evidence" value="ECO:0007669"/>
    <property type="project" value="UniProtKB-KW"/>
</dbReference>
<organism evidence="12 13">
    <name type="scientific">Taphrina deformans (strain PYCC 5710 / ATCC 11124 / CBS 356.35 / IMI 108563 / JCM 9778 / NBRC 8474)</name>
    <name type="common">Peach leaf curl fungus</name>
    <name type="synonym">Lalaria deformans</name>
    <dbReference type="NCBI Taxonomy" id="1097556"/>
    <lineage>
        <taxon>Eukaryota</taxon>
        <taxon>Fungi</taxon>
        <taxon>Dikarya</taxon>
        <taxon>Ascomycota</taxon>
        <taxon>Taphrinomycotina</taxon>
        <taxon>Taphrinomycetes</taxon>
        <taxon>Taphrinales</taxon>
        <taxon>Taphrinaceae</taxon>
        <taxon>Taphrina</taxon>
    </lineage>
</organism>
<dbReference type="InterPro" id="IPR011047">
    <property type="entry name" value="Quinoprotein_ADH-like_sf"/>
</dbReference>
<keyword evidence="5" id="KW-0747">Spliceosome</keyword>
<evidence type="ECO:0000259" key="10">
    <source>
        <dbReference type="Pfam" id="PF10433"/>
    </source>
</evidence>
<dbReference type="EMBL" id="CAHR02000041">
    <property type="protein sequence ID" value="CCG81469.1"/>
    <property type="molecule type" value="Genomic_DNA"/>
</dbReference>
<feature type="domain" description="RSE1/DDB1/CPSF1 C-terminal" evidence="9">
    <location>
        <begin position="844"/>
        <end position="1163"/>
    </location>
</feature>
<dbReference type="FunFam" id="2.130.10.10:FF:000031">
    <property type="entry name" value="Splicing factor 3b subunit 3"/>
    <property type="match status" value="1"/>
</dbReference>
<evidence type="ECO:0000256" key="8">
    <source>
        <dbReference type="ARBA" id="ARBA00038266"/>
    </source>
</evidence>
<dbReference type="SUPFAM" id="SSF50998">
    <property type="entry name" value="Quinoprotein alcohol dehydrogenase-like"/>
    <property type="match status" value="1"/>
</dbReference>
<keyword evidence="4" id="KW-0507">mRNA processing</keyword>
<dbReference type="OrthoDB" id="436637at2759"/>
<sequence>MSTHGSSAFYSLSLVQPSSPVCNPIVGQFAGNKQQEVIVATSNALTVYKIDSETGKFVKLYYHEVFGIIRSLAQFRLTGSTKDYILLGTESGKITVLEYQSDPKNFVKVHQETFGKSGVRRVVPGEFMAVDPKGRTVMIAAVEKNKLVYVLNRDAAANLTISSPLEASSPSSLLFHVVGLDVGYDNPVFASLEVNYADADQDASGQAYRSVQKTLTYYELDLGLNHVVREWTELVDRKSNMLIPVPGGYDGPSGVLVCCPDSIIYKHKGRRSHRLPIPRRRGAYEDPSHARTIVASVTHRLRGGFFLLVQTSDGDLFKITIEHADGELLSMMIKYFDTVPVATGLTIFKSGYLYTSTELGDQNLYQFEKLGEDDNETEFQSVEYDMIDDDPQPVYFHPRPLVNLTLVDQIKTLNPLTHASVLNLTNEDAPQIYAACGRGPRSTLKTIRHGLEVTEQVASELPGKPIAVWTTKLTADDRFDSYIILSFTDGTLVLSIGETVEEVTDTGFLASATTLAVQQLGEDALIQVHPKGIRHIRADKRVNEWQAPQHRTIVQATTNARQVVVALSSGELVYFEMDSDGQLNEYQDKKEMSGNVTALSVGSVPVGRQRNPYLAVACDDSTVRIISLDPDSTLDSLSVQALTAPASSLSMMSMDDGMTSTLYLHIGLYNGTYIRTVLESTTGQLVDTRTRFLGPSPIKLFSITAQEQTAVLALCTRPWLGYIHNFSMQLNPLLGYDALEHAHSFSSDQCPEGVVAIQGASLVIFTVDRLDDKLKADSHQLDYTPRKFTKHPTSQYLYIVEADHHVMTSNARSQAVKGKQNGDAQELDPLNFGRPWAKAGSWGSCIRAFDPVAQQTVAKIELEDDEAAFCVTVVPFSSREDELYLAVGTAKGATVSPKSCKQAYILLYKLVDGGRSLEFVHRTETSEIPLSMLAFQGRLLVAVGGNARLYDIGRKRCLRKSETQVTENAIVGMHTQGDRVVLADNVESVYYAVYKQAENRLICFANDTISRATTASTMVDYETVAGGDRFGNIWIVRCPADASELSDTDTTGNTLVHEKPYLQGTAHRLDTVAHYFLGDTPTSIQKCTFVAGGRSVLMITGLMGSISLLIPFVAKEDVEFFQQLETHMRSEDAPLGGRDHLMYRGYYAPPKSVIDGDLCERFVLLSLDKQRLIAGELDREVAEVKAKLENMRIRNAL</sequence>
<feature type="domain" description="RSE1/DDB1/CPSF1 second beta-propeller" evidence="11">
    <location>
        <begin position="454"/>
        <end position="767"/>
    </location>
</feature>
<dbReference type="GO" id="GO:0003676">
    <property type="term" value="F:nucleic acid binding"/>
    <property type="evidence" value="ECO:0007669"/>
    <property type="project" value="InterPro"/>
</dbReference>
<dbReference type="GO" id="GO:0005681">
    <property type="term" value="C:spliceosomal complex"/>
    <property type="evidence" value="ECO:0007669"/>
    <property type="project" value="UniProtKB-KW"/>
</dbReference>
<dbReference type="STRING" id="1097556.R4XDQ3"/>
<evidence type="ECO:0000256" key="2">
    <source>
        <dbReference type="ARBA" id="ARBA00007453"/>
    </source>
</evidence>
<dbReference type="InterPro" id="IPR018846">
    <property type="entry name" value="Beta-prop_RSE1/DDB1/CPSF1_1st"/>
</dbReference>
<evidence type="ECO:0000256" key="1">
    <source>
        <dbReference type="ARBA" id="ARBA00004123"/>
    </source>
</evidence>
<evidence type="ECO:0000256" key="4">
    <source>
        <dbReference type="ARBA" id="ARBA00022664"/>
    </source>
</evidence>
<dbReference type="Proteomes" id="UP000013776">
    <property type="component" value="Unassembled WGS sequence"/>
</dbReference>
<evidence type="ECO:0000256" key="7">
    <source>
        <dbReference type="ARBA" id="ARBA00023242"/>
    </source>
</evidence>
<dbReference type="SUPFAM" id="SSF50978">
    <property type="entry name" value="WD40 repeat-like"/>
    <property type="match status" value="1"/>
</dbReference>
<dbReference type="FunFam" id="2.130.10.10:FF:001143">
    <property type="entry name" value="Pre-mRNA-splicing factor rse-1, putative"/>
    <property type="match status" value="1"/>
</dbReference>
<evidence type="ECO:0000259" key="11">
    <source>
        <dbReference type="Pfam" id="PF23726"/>
    </source>
</evidence>
<dbReference type="GO" id="GO:0006397">
    <property type="term" value="P:mRNA processing"/>
    <property type="evidence" value="ECO:0007669"/>
    <property type="project" value="UniProtKB-KW"/>
</dbReference>
<feature type="domain" description="RSE1/DDB1/CPSF1 first beta-propeller" evidence="10">
    <location>
        <begin position="25"/>
        <end position="383"/>
    </location>
</feature>
<reference evidence="12 13" key="1">
    <citation type="journal article" date="2013" name="MBio">
        <title>Genome sequencing of the plant pathogen Taphrina deformans, the causal agent of peach leaf curl.</title>
        <authorList>
            <person name="Cisse O.H."/>
            <person name="Almeida J.M.G.C.F."/>
            <person name="Fonseca A."/>
            <person name="Kumar A.A."/>
            <person name="Salojaervi J."/>
            <person name="Overmyer K."/>
            <person name="Hauser P.M."/>
            <person name="Pagni M."/>
        </authorList>
    </citation>
    <scope>NUCLEOTIDE SEQUENCE [LARGE SCALE GENOMIC DNA]</scope>
    <source>
        <strain evidence="13">PYCC 5710 / ATCC 11124 / CBS 356.35 / IMI 108563 / JCM 9778 / NBRC 8474</strain>
    </source>
</reference>
<dbReference type="InterPro" id="IPR015943">
    <property type="entry name" value="WD40/YVTN_repeat-like_dom_sf"/>
</dbReference>
<dbReference type="VEuPathDB" id="FungiDB:TAPDE_001300"/>
<comment type="similarity">
    <text evidence="8">Belongs to the RSE1 family.</text>
</comment>
<evidence type="ECO:0000256" key="5">
    <source>
        <dbReference type="ARBA" id="ARBA00022728"/>
    </source>
</evidence>
<comment type="subcellular location">
    <subcellularLocation>
        <location evidence="1">Nucleus</location>
    </subcellularLocation>
</comment>
<protein>
    <recommendedName>
        <fullName evidence="3">DNA damage-binding protein 1</fullName>
    </recommendedName>
</protein>
<dbReference type="AlphaFoldDB" id="R4XDQ3"/>
<dbReference type="eggNOG" id="KOG1898">
    <property type="taxonomic scope" value="Eukaryota"/>
</dbReference>
<dbReference type="Pfam" id="PF03178">
    <property type="entry name" value="CPSF_A"/>
    <property type="match status" value="1"/>
</dbReference>
<comment type="caution">
    <text evidence="12">The sequence shown here is derived from an EMBL/GenBank/DDBJ whole genome shotgun (WGS) entry which is preliminary data.</text>
</comment>
<comment type="similarity">
    <text evidence="2">Belongs to the DDB1 family.</text>
</comment>
<dbReference type="Pfam" id="PF23726">
    <property type="entry name" value="Beta-prop_RSE1_2nd"/>
    <property type="match status" value="1"/>
</dbReference>
<accession>R4XDQ3</accession>
<keyword evidence="7" id="KW-0539">Nucleus</keyword>
<evidence type="ECO:0000256" key="6">
    <source>
        <dbReference type="ARBA" id="ARBA00023187"/>
    </source>
</evidence>
<name>R4XDQ3_TAPDE</name>
<evidence type="ECO:0000259" key="9">
    <source>
        <dbReference type="Pfam" id="PF03178"/>
    </source>
</evidence>
<gene>
    <name evidence="12" type="ORF">TAPDE_001300</name>
</gene>
<proteinExistence type="inferred from homology"/>
<keyword evidence="13" id="KW-1185">Reference proteome</keyword>
<dbReference type="InterPro" id="IPR058543">
    <property type="entry name" value="Beta-prop_RSE1/DDB1/CPSF1_2nd"/>
</dbReference>
<dbReference type="Gene3D" id="1.10.150.910">
    <property type="match status" value="1"/>
</dbReference>
<dbReference type="InterPro" id="IPR004871">
    <property type="entry name" value="RSE1/DDB1/CPSF1_C"/>
</dbReference>
<keyword evidence="6" id="KW-0508">mRNA splicing</keyword>
<dbReference type="InterPro" id="IPR050358">
    <property type="entry name" value="RSE1/DDB1/CFT1"/>
</dbReference>
<evidence type="ECO:0000313" key="12">
    <source>
        <dbReference type="EMBL" id="CCG81469.1"/>
    </source>
</evidence>
<dbReference type="Pfam" id="PF10433">
    <property type="entry name" value="Beta-prop_RSE1_1st"/>
    <property type="match status" value="1"/>
</dbReference>
<evidence type="ECO:0000256" key="3">
    <source>
        <dbReference type="ARBA" id="ARBA00014577"/>
    </source>
</evidence>
<dbReference type="Gene3D" id="2.130.10.10">
    <property type="entry name" value="YVTN repeat-like/Quinoprotein amine dehydrogenase"/>
    <property type="match status" value="3"/>
</dbReference>
<evidence type="ECO:0000313" key="13">
    <source>
        <dbReference type="Proteomes" id="UP000013776"/>
    </source>
</evidence>